<feature type="transmembrane region" description="Helical" evidence="4">
    <location>
        <begin position="377"/>
        <end position="400"/>
    </location>
</feature>
<keyword evidence="4" id="KW-1133">Transmembrane helix</keyword>
<accession>W7RNB5</accession>
<protein>
    <submittedName>
        <fullName evidence="5">Glycosyltransferase family 2</fullName>
    </submittedName>
</protein>
<gene>
    <name evidence="5" type="ORF">P799_13570</name>
</gene>
<organism evidence="5 6">
    <name type="scientific">Lysinibacillus sphaericus CBAM5</name>
    <dbReference type="NCBI Taxonomy" id="1400869"/>
    <lineage>
        <taxon>Bacteria</taxon>
        <taxon>Bacillati</taxon>
        <taxon>Bacillota</taxon>
        <taxon>Bacilli</taxon>
        <taxon>Bacillales</taxon>
        <taxon>Bacillaceae</taxon>
        <taxon>Lysinibacillus</taxon>
    </lineage>
</organism>
<dbReference type="Proteomes" id="UP000023555">
    <property type="component" value="Unassembled WGS sequence"/>
</dbReference>
<dbReference type="SUPFAM" id="SSF53448">
    <property type="entry name" value="Nucleotide-diphospho-sugar transferases"/>
    <property type="match status" value="1"/>
</dbReference>
<dbReference type="PANTHER" id="PTHR43630">
    <property type="entry name" value="POLY-BETA-1,6-N-ACETYL-D-GLUCOSAMINE SYNTHASE"/>
    <property type="match status" value="1"/>
</dbReference>
<dbReference type="InterPro" id="IPR029044">
    <property type="entry name" value="Nucleotide-diphossugar_trans"/>
</dbReference>
<dbReference type="AlphaFoldDB" id="W7RNB5"/>
<evidence type="ECO:0000256" key="3">
    <source>
        <dbReference type="ARBA" id="ARBA00022679"/>
    </source>
</evidence>
<feature type="transmembrane region" description="Helical" evidence="4">
    <location>
        <begin position="347"/>
        <end position="365"/>
    </location>
</feature>
<keyword evidence="4" id="KW-0812">Transmembrane</keyword>
<dbReference type="CDD" id="cd06423">
    <property type="entry name" value="CESA_like"/>
    <property type="match status" value="1"/>
</dbReference>
<reference evidence="5 6" key="1">
    <citation type="journal article" date="2015" name="Stand. Genomic Sci.">
        <title>Genome sequence and description of the mosquitocidal and heavy metal tolerant strain Lysinibacillus sphaericus CBAM5.</title>
        <authorList>
            <person name="Pena-Montenegro T.D."/>
            <person name="Lozano L."/>
            <person name="Dussan J."/>
        </authorList>
    </citation>
    <scope>NUCLEOTIDE SEQUENCE [LARGE SCALE GENOMIC DNA]</scope>
    <source>
        <strain evidence="5">CBAM5</strain>
    </source>
</reference>
<comment type="similarity">
    <text evidence="1">Belongs to the glycosyltransferase 2 family.</text>
</comment>
<keyword evidence="2" id="KW-0328">Glycosyltransferase</keyword>
<feature type="transmembrane region" description="Helical" evidence="4">
    <location>
        <begin position="6"/>
        <end position="28"/>
    </location>
</feature>
<dbReference type="GO" id="GO:0016757">
    <property type="term" value="F:glycosyltransferase activity"/>
    <property type="evidence" value="ECO:0007669"/>
    <property type="project" value="UniProtKB-KW"/>
</dbReference>
<dbReference type="EMBL" id="AYKQ01000009">
    <property type="protein sequence ID" value="EWH33072.1"/>
    <property type="molecule type" value="Genomic_DNA"/>
</dbReference>
<sequence length="429" mass="50392">MRRGRQLANLLFFISLFLIWIMLLYHMFLMEGGYLHFRLFEKPIDEWSKKMTDVPSVSVFIPAHNEALVIEQTLRAMSRLYYPKDKLEVIVINDNSSDETGNIALQYAEKFPFMRVIETVEPNKGKGKSSALNSALADSTGDIVVVYDADNTPERMAVWYLVMGLMNDPKAAATVGKFRVINAAETWLTRFINIETICFQWMAQGGRWKWFKVATIPGTNFAIRRTVLEQLGGWDVKALAEDTELTIRVYNLGYHIRFFPKAITWEQEPETLKVWWKQRTRWARGNQYVVLKFLSQFFTLKRKSIIFDLFYFFFTYFLFFFGVILSNALFVINLFYDIGLTVGDIALVLWVLAFLLFLGEVMITLSIEKTEMNKKNFLYVILMYFTYSQMWIVLVVWSLFLEIKRMFTGQEVQWYKTERFSKQTDKGAE</sequence>
<comment type="caution">
    <text evidence="5">The sequence shown here is derived from an EMBL/GenBank/DDBJ whole genome shotgun (WGS) entry which is preliminary data.</text>
</comment>
<dbReference type="PANTHER" id="PTHR43630:SF1">
    <property type="entry name" value="POLY-BETA-1,6-N-ACETYL-D-GLUCOSAMINE SYNTHASE"/>
    <property type="match status" value="1"/>
</dbReference>
<evidence type="ECO:0000256" key="2">
    <source>
        <dbReference type="ARBA" id="ARBA00022676"/>
    </source>
</evidence>
<keyword evidence="3 5" id="KW-0808">Transferase</keyword>
<evidence type="ECO:0000313" key="5">
    <source>
        <dbReference type="EMBL" id="EWH33072.1"/>
    </source>
</evidence>
<dbReference type="Pfam" id="PF13641">
    <property type="entry name" value="Glyco_tranf_2_3"/>
    <property type="match status" value="1"/>
</dbReference>
<name>W7RNB5_LYSSH</name>
<evidence type="ECO:0000256" key="4">
    <source>
        <dbReference type="SAM" id="Phobius"/>
    </source>
</evidence>
<dbReference type="Gene3D" id="3.90.550.10">
    <property type="entry name" value="Spore Coat Polysaccharide Biosynthesis Protein SpsA, Chain A"/>
    <property type="match status" value="1"/>
</dbReference>
<evidence type="ECO:0000313" key="6">
    <source>
        <dbReference type="Proteomes" id="UP000023555"/>
    </source>
</evidence>
<proteinExistence type="inferred from homology"/>
<keyword evidence="4" id="KW-0472">Membrane</keyword>
<evidence type="ECO:0000256" key="1">
    <source>
        <dbReference type="ARBA" id="ARBA00006739"/>
    </source>
</evidence>
<dbReference type="HOGENOM" id="CLU_023978_2_2_9"/>
<feature type="transmembrane region" description="Helical" evidence="4">
    <location>
        <begin position="309"/>
        <end position="335"/>
    </location>
</feature>